<dbReference type="VEuPathDB" id="VectorBase:ISCW002649"/>
<dbReference type="EMBL" id="ABJB010962525">
    <property type="status" value="NOT_ANNOTATED_CDS"/>
    <property type="molecule type" value="Genomic_DNA"/>
</dbReference>
<dbReference type="OrthoDB" id="6497832at2759"/>
<reference evidence="2 4" key="1">
    <citation type="submission" date="2008-03" db="EMBL/GenBank/DDBJ databases">
        <title>Annotation of Ixodes scapularis.</title>
        <authorList>
            <consortium name="Ixodes scapularis Genome Project Consortium"/>
            <person name="Caler E."/>
            <person name="Hannick L.I."/>
            <person name="Bidwell S."/>
            <person name="Joardar V."/>
            <person name="Thiagarajan M."/>
            <person name="Amedeo P."/>
            <person name="Galinsky K.J."/>
            <person name="Schobel S."/>
            <person name="Inman J."/>
            <person name="Hostetler J."/>
            <person name="Miller J."/>
            <person name="Hammond M."/>
            <person name="Megy K."/>
            <person name="Lawson D."/>
            <person name="Kodira C."/>
            <person name="Sutton G."/>
            <person name="Meyer J."/>
            <person name="Hill C.A."/>
            <person name="Birren B."/>
            <person name="Nene V."/>
            <person name="Collins F."/>
            <person name="Alarcon-Chaidez F."/>
            <person name="Wikel S."/>
            <person name="Strausberg R."/>
        </authorList>
    </citation>
    <scope>NUCLEOTIDE SEQUENCE [LARGE SCALE GENOMIC DNA]</scope>
    <source>
        <strain evidence="4">Wikel</strain>
        <strain evidence="2">Wikel colony</strain>
    </source>
</reference>
<dbReference type="VEuPathDB" id="VectorBase:ISCP_028465"/>
<dbReference type="VEuPathDB" id="VectorBase:ISCI002649"/>
<proteinExistence type="predicted"/>
<dbReference type="Proteomes" id="UP000001555">
    <property type="component" value="Unassembled WGS sequence"/>
</dbReference>
<feature type="region of interest" description="Disordered" evidence="1">
    <location>
        <begin position="111"/>
        <end position="144"/>
    </location>
</feature>
<evidence type="ECO:0000313" key="3">
    <source>
        <dbReference type="EnsemblMetazoa" id="ISCW002649-PA"/>
    </source>
</evidence>
<accession>B7P7N2</accession>
<gene>
    <name evidence="2" type="ORF">IscW_ISCW002649</name>
</gene>
<evidence type="ECO:0000256" key="1">
    <source>
        <dbReference type="SAM" id="MobiDB-lite"/>
    </source>
</evidence>
<reference evidence="3" key="2">
    <citation type="submission" date="2020-05" db="UniProtKB">
        <authorList>
            <consortium name="EnsemblMetazoa"/>
        </authorList>
    </citation>
    <scope>IDENTIFICATION</scope>
    <source>
        <strain evidence="3">wikel</strain>
    </source>
</reference>
<name>B7P7N2_IXOSC</name>
<dbReference type="EMBL" id="DS652679">
    <property type="protein sequence ID" value="EEC02604.1"/>
    <property type="molecule type" value="Genomic_DNA"/>
</dbReference>
<dbReference type="AlphaFoldDB" id="B7P7N2"/>
<protein>
    <submittedName>
        <fullName evidence="2 3">Uncharacterized protein</fullName>
    </submittedName>
</protein>
<evidence type="ECO:0000313" key="2">
    <source>
        <dbReference type="EMBL" id="EEC02604.1"/>
    </source>
</evidence>
<dbReference type="EnsemblMetazoa" id="ISCW002649-RA">
    <property type="protein sequence ID" value="ISCW002649-PA"/>
    <property type="gene ID" value="ISCW002649"/>
</dbReference>
<dbReference type="HOGENOM" id="CLU_1798564_0_0_1"/>
<evidence type="ECO:0000313" key="4">
    <source>
        <dbReference type="Proteomes" id="UP000001555"/>
    </source>
</evidence>
<sequence>MRVRGLLMRLHTLQACVKDIGPEMDTDVEMSKRKENSTLHFLIMYDDHQLFKMKTSETTPKLDKQSPSQEISEMSSCLICPPKKMRGRAGVTSPNLARTFLFRIFIGRRDASSQKELSSWPKKRENTEVAIPMTHPPAAVARPK</sequence>
<dbReference type="InParanoid" id="B7P7N2"/>
<dbReference type="PaxDb" id="6945-B7P7N2"/>
<organism>
    <name type="scientific">Ixodes scapularis</name>
    <name type="common">Black-legged tick</name>
    <name type="synonym">Deer tick</name>
    <dbReference type="NCBI Taxonomy" id="6945"/>
    <lineage>
        <taxon>Eukaryota</taxon>
        <taxon>Metazoa</taxon>
        <taxon>Ecdysozoa</taxon>
        <taxon>Arthropoda</taxon>
        <taxon>Chelicerata</taxon>
        <taxon>Arachnida</taxon>
        <taxon>Acari</taxon>
        <taxon>Parasitiformes</taxon>
        <taxon>Ixodida</taxon>
        <taxon>Ixodoidea</taxon>
        <taxon>Ixodidae</taxon>
        <taxon>Ixodinae</taxon>
        <taxon>Ixodes</taxon>
    </lineage>
</organism>
<keyword evidence="4" id="KW-1185">Reference proteome</keyword>